<organism evidence="10 11">
    <name type="scientific">Rhododendron simsii</name>
    <name type="common">Sims's rhododendron</name>
    <dbReference type="NCBI Taxonomy" id="118357"/>
    <lineage>
        <taxon>Eukaryota</taxon>
        <taxon>Viridiplantae</taxon>
        <taxon>Streptophyta</taxon>
        <taxon>Embryophyta</taxon>
        <taxon>Tracheophyta</taxon>
        <taxon>Spermatophyta</taxon>
        <taxon>Magnoliopsida</taxon>
        <taxon>eudicotyledons</taxon>
        <taxon>Gunneridae</taxon>
        <taxon>Pentapetalae</taxon>
        <taxon>asterids</taxon>
        <taxon>Ericales</taxon>
        <taxon>Ericaceae</taxon>
        <taxon>Ericoideae</taxon>
        <taxon>Rhodoreae</taxon>
        <taxon>Rhododendron</taxon>
    </lineage>
</organism>
<dbReference type="UniPathway" id="UPA00545">
    <property type="reaction ID" value="UER00823"/>
</dbReference>
<sequence>MPLSSSISSKLNGAIRIAFAILFVTSFFTLDVVHGFSKSAKPEVIDSALLTQKIGANRSIMVDVNGNGDFKSIQDAINSVPEGNSGWIIIHVRKGIYREKVYIPENKPYIFMRGNGNSKTSIVWSQSSHDNLESATFRVEAPHFIAFGIRFKNDAPTGEAFTPQNQSVAAVVAADKAAFYHCSFSSTHNTLFDYKGRHYYDSCYIQGSVDCIFGRGQSIFRNYYIFVITDRRLKIHGSITANQRGSAKEKSGFVFIKGRVFGISDVHLGKAKGAYSRVIFANSYLSQGIVPEGWTTSGYSGSTENLYQAEYDNHGPGSNTTSRAPWSKQLNEKEAAPYLSIDFIDGKEWLPAWL</sequence>
<dbReference type="Gene3D" id="2.160.20.10">
    <property type="entry name" value="Single-stranded right-handed beta-helix, Pectin lyase-like"/>
    <property type="match status" value="1"/>
</dbReference>
<dbReference type="FunFam" id="2.160.20.10:FF:000013">
    <property type="entry name" value="Pectinesterase"/>
    <property type="match status" value="1"/>
</dbReference>
<dbReference type="GO" id="GO:0030599">
    <property type="term" value="F:pectinesterase activity"/>
    <property type="evidence" value="ECO:0007669"/>
    <property type="project" value="UniProtKB-EC"/>
</dbReference>
<protein>
    <recommendedName>
        <fullName evidence="3">pectinesterase</fullName>
        <ecNumber evidence="3">3.1.1.11</ecNumber>
    </recommendedName>
</protein>
<evidence type="ECO:0000256" key="2">
    <source>
        <dbReference type="ARBA" id="ARBA00008891"/>
    </source>
</evidence>
<comment type="similarity">
    <text evidence="2">Belongs to the pectinesterase family.</text>
</comment>
<proteinExistence type="inferred from homology"/>
<name>A0A834LMH8_RHOSS</name>
<accession>A0A834LMH8</accession>
<dbReference type="InterPro" id="IPR012334">
    <property type="entry name" value="Pectin_lyas_fold"/>
</dbReference>
<dbReference type="PANTHER" id="PTHR31321:SF98">
    <property type="entry name" value="PECTINESTERASE 67-RELATED"/>
    <property type="match status" value="1"/>
</dbReference>
<keyword evidence="11" id="KW-1185">Reference proteome</keyword>
<comment type="function">
    <text evidence="8">Acts in the modification of cell walls via demethylesterification of cell wall pectin.</text>
</comment>
<evidence type="ECO:0000313" key="11">
    <source>
        <dbReference type="Proteomes" id="UP000626092"/>
    </source>
</evidence>
<dbReference type="InterPro" id="IPR000070">
    <property type="entry name" value="Pectinesterase_cat"/>
</dbReference>
<dbReference type="Proteomes" id="UP000626092">
    <property type="component" value="Unassembled WGS sequence"/>
</dbReference>
<comment type="catalytic activity">
    <reaction evidence="7">
        <text>[(1-&gt;4)-alpha-D-galacturonosyl methyl ester](n) + n H2O = [(1-&gt;4)-alpha-D-galacturonosyl](n) + n methanol + n H(+)</text>
        <dbReference type="Rhea" id="RHEA:22380"/>
        <dbReference type="Rhea" id="RHEA-COMP:14570"/>
        <dbReference type="Rhea" id="RHEA-COMP:14573"/>
        <dbReference type="ChEBI" id="CHEBI:15377"/>
        <dbReference type="ChEBI" id="CHEBI:15378"/>
        <dbReference type="ChEBI" id="CHEBI:17790"/>
        <dbReference type="ChEBI" id="CHEBI:140522"/>
        <dbReference type="ChEBI" id="CHEBI:140523"/>
        <dbReference type="EC" id="3.1.1.11"/>
    </reaction>
</comment>
<dbReference type="GO" id="GO:0042545">
    <property type="term" value="P:cell wall modification"/>
    <property type="evidence" value="ECO:0007669"/>
    <property type="project" value="InterPro"/>
</dbReference>
<evidence type="ECO:0000256" key="4">
    <source>
        <dbReference type="ARBA" id="ARBA00022801"/>
    </source>
</evidence>
<dbReference type="SUPFAM" id="SSF51126">
    <property type="entry name" value="Pectin lyase-like"/>
    <property type="match status" value="1"/>
</dbReference>
<evidence type="ECO:0000256" key="1">
    <source>
        <dbReference type="ARBA" id="ARBA00005184"/>
    </source>
</evidence>
<evidence type="ECO:0000259" key="9">
    <source>
        <dbReference type="Pfam" id="PF01095"/>
    </source>
</evidence>
<reference evidence="10" key="1">
    <citation type="submission" date="2019-11" db="EMBL/GenBank/DDBJ databases">
        <authorList>
            <person name="Liu Y."/>
            <person name="Hou J."/>
            <person name="Li T.-Q."/>
            <person name="Guan C.-H."/>
            <person name="Wu X."/>
            <person name="Wu H.-Z."/>
            <person name="Ling F."/>
            <person name="Zhang R."/>
            <person name="Shi X.-G."/>
            <person name="Ren J.-P."/>
            <person name="Chen E.-F."/>
            <person name="Sun J.-M."/>
        </authorList>
    </citation>
    <scope>NUCLEOTIDE SEQUENCE</scope>
    <source>
        <strain evidence="10">Adult_tree_wgs_1</strain>
        <tissue evidence="10">Leaves</tissue>
    </source>
</reference>
<gene>
    <name evidence="10" type="ORF">RHSIM_Rhsim04G0239400</name>
</gene>
<dbReference type="AlphaFoldDB" id="A0A834LMH8"/>
<evidence type="ECO:0000256" key="6">
    <source>
        <dbReference type="ARBA" id="ARBA00023180"/>
    </source>
</evidence>
<evidence type="ECO:0000256" key="3">
    <source>
        <dbReference type="ARBA" id="ARBA00013229"/>
    </source>
</evidence>
<keyword evidence="4" id="KW-0378">Hydrolase</keyword>
<dbReference type="GO" id="GO:0045490">
    <property type="term" value="P:pectin catabolic process"/>
    <property type="evidence" value="ECO:0007669"/>
    <property type="project" value="UniProtKB-UniPathway"/>
</dbReference>
<keyword evidence="6" id="KW-0325">Glycoprotein</keyword>
<evidence type="ECO:0000256" key="5">
    <source>
        <dbReference type="ARBA" id="ARBA00023085"/>
    </source>
</evidence>
<evidence type="ECO:0000256" key="8">
    <source>
        <dbReference type="ARBA" id="ARBA00057335"/>
    </source>
</evidence>
<dbReference type="Pfam" id="PF01095">
    <property type="entry name" value="Pectinesterase"/>
    <property type="match status" value="1"/>
</dbReference>
<dbReference type="OrthoDB" id="2019149at2759"/>
<comment type="pathway">
    <text evidence="1">Glycan metabolism; pectin degradation; 2-dehydro-3-deoxy-D-gluconate from pectin: step 1/5.</text>
</comment>
<dbReference type="InterPro" id="IPR011050">
    <property type="entry name" value="Pectin_lyase_fold/virulence"/>
</dbReference>
<keyword evidence="5" id="KW-0063">Aspartyl esterase</keyword>
<dbReference type="EC" id="3.1.1.11" evidence="3"/>
<evidence type="ECO:0000313" key="10">
    <source>
        <dbReference type="EMBL" id="KAF7145119.1"/>
    </source>
</evidence>
<comment type="caution">
    <text evidence="10">The sequence shown here is derived from an EMBL/GenBank/DDBJ whole genome shotgun (WGS) entry which is preliminary data.</text>
</comment>
<feature type="domain" description="Pectinesterase catalytic" evidence="9">
    <location>
        <begin position="60"/>
        <end position="346"/>
    </location>
</feature>
<dbReference type="EMBL" id="WJXA01000004">
    <property type="protein sequence ID" value="KAF7145119.1"/>
    <property type="molecule type" value="Genomic_DNA"/>
</dbReference>
<dbReference type="PANTHER" id="PTHR31321">
    <property type="entry name" value="ACYL-COA THIOESTER HYDROLASE YBHC-RELATED"/>
    <property type="match status" value="1"/>
</dbReference>
<evidence type="ECO:0000256" key="7">
    <source>
        <dbReference type="ARBA" id="ARBA00047928"/>
    </source>
</evidence>